<protein>
    <submittedName>
        <fullName evidence="2">FHA domain-containing protein</fullName>
    </submittedName>
</protein>
<comment type="caution">
    <text evidence="2">The sequence shown here is derived from an EMBL/GenBank/DDBJ whole genome shotgun (WGS) entry which is preliminary data.</text>
</comment>
<dbReference type="Pfam" id="PF00498">
    <property type="entry name" value="FHA"/>
    <property type="match status" value="1"/>
</dbReference>
<dbReference type="PROSITE" id="PS50006">
    <property type="entry name" value="FHA_DOMAIN"/>
    <property type="match status" value="1"/>
</dbReference>
<organism evidence="2 3">
    <name type="scientific">Paraflavisolibacter caeni</name>
    <dbReference type="NCBI Taxonomy" id="2982496"/>
    <lineage>
        <taxon>Bacteria</taxon>
        <taxon>Pseudomonadati</taxon>
        <taxon>Bacteroidota</taxon>
        <taxon>Chitinophagia</taxon>
        <taxon>Chitinophagales</taxon>
        <taxon>Chitinophagaceae</taxon>
        <taxon>Paraflavisolibacter</taxon>
    </lineage>
</organism>
<proteinExistence type="predicted"/>
<dbReference type="SMART" id="SM00240">
    <property type="entry name" value="FHA"/>
    <property type="match status" value="1"/>
</dbReference>
<dbReference type="EMBL" id="JAOTIF010000020">
    <property type="protein sequence ID" value="MCU7551421.1"/>
    <property type="molecule type" value="Genomic_DNA"/>
</dbReference>
<feature type="domain" description="FHA" evidence="1">
    <location>
        <begin position="121"/>
        <end position="183"/>
    </location>
</feature>
<keyword evidence="3" id="KW-1185">Reference proteome</keyword>
<dbReference type="Gene3D" id="2.60.200.20">
    <property type="match status" value="1"/>
</dbReference>
<gene>
    <name evidence="2" type="ORF">OCK74_20025</name>
</gene>
<dbReference type="InterPro" id="IPR008984">
    <property type="entry name" value="SMAD_FHA_dom_sf"/>
</dbReference>
<dbReference type="AlphaFoldDB" id="A0A9X3B9K3"/>
<accession>A0A9X3B9K3</accession>
<evidence type="ECO:0000313" key="2">
    <source>
        <dbReference type="EMBL" id="MCU7551421.1"/>
    </source>
</evidence>
<evidence type="ECO:0000313" key="3">
    <source>
        <dbReference type="Proteomes" id="UP001155483"/>
    </source>
</evidence>
<evidence type="ECO:0000259" key="1">
    <source>
        <dbReference type="PROSITE" id="PS50006"/>
    </source>
</evidence>
<reference evidence="2" key="1">
    <citation type="submission" date="2022-09" db="EMBL/GenBank/DDBJ databases">
        <authorList>
            <person name="Yuan C."/>
            <person name="Ke Z."/>
        </authorList>
    </citation>
    <scope>NUCLEOTIDE SEQUENCE</scope>
    <source>
        <strain evidence="2">LB-8</strain>
    </source>
</reference>
<reference evidence="2" key="2">
    <citation type="submission" date="2023-04" db="EMBL/GenBank/DDBJ databases">
        <title>Paracnuella aquatica gen. nov., sp. nov., a member of the family Chitinophagaceae isolated from a hot spring.</title>
        <authorList>
            <person name="Wang C."/>
        </authorList>
    </citation>
    <scope>NUCLEOTIDE SEQUENCE</scope>
    <source>
        <strain evidence="2">LB-8</strain>
    </source>
</reference>
<dbReference type="RefSeq" id="WP_279298860.1">
    <property type="nucleotide sequence ID" value="NZ_JAOTIF010000020.1"/>
</dbReference>
<dbReference type="Proteomes" id="UP001155483">
    <property type="component" value="Unassembled WGS sequence"/>
</dbReference>
<name>A0A9X3B9K3_9BACT</name>
<dbReference type="InterPro" id="IPR000253">
    <property type="entry name" value="FHA_dom"/>
</dbReference>
<sequence length="235" mass="26782">MNKQEAFEFLELKTSATEAEIKIRLQEKQQYFEQLCATAPGEFLQKLHKRNIEKVQTIRNLFFPSGGGHDHSERKAAQVNASANSYAQPADHINLDQPVAWLICHTEHQSSRPHSLYAGENYFGRALADGKRSILLEHDIYVSRYHAVVEVQLGLYPKVFIQDAGAYTGKPSKNGIYINGSSQRIQNKVQLQENDTVQIGVTKLILRFNREKPINRIVEEVSKTEFIKTVVIDLF</sequence>
<dbReference type="SUPFAM" id="SSF49879">
    <property type="entry name" value="SMAD/FHA domain"/>
    <property type="match status" value="1"/>
</dbReference>
<dbReference type="CDD" id="cd00060">
    <property type="entry name" value="FHA"/>
    <property type="match status" value="1"/>
</dbReference>